<name>A0A369BD27_9FIRM</name>
<dbReference type="Proteomes" id="UP000253034">
    <property type="component" value="Unassembled WGS sequence"/>
</dbReference>
<sequence>MKNINVGIIGAGLGLRCIFPKFRDIANVNIAGILASNYSHTLEIADRYKLSNACKSVEEMCAMPGIDLICVASPTKYHFEQASYVIANNIHMLCEKPLCLNFGQTQRLIDLFEGTEKLCLIDLELRFNPYFKKVKELIECTLGRIYFIQVHFQSSLYRDDSIKNTWNLDGSMGGGIRLAIFPHLLDLLLFWLGDKQCISLKGFMSSLDASNKTSDFCSADLCFENDISVHLSASAVGFGDKAFSIIIMGEKGVATFDLDKKLLFNSDAVCVDIPDYYNESESIFRSSFGCYARSIIDAIRNDKRNTSFTTGEEMLRLHRLLEDVQLSADSGREIVYRQAEKNLF</sequence>
<dbReference type="SUPFAM" id="SSF51735">
    <property type="entry name" value="NAD(P)-binding Rossmann-fold domains"/>
    <property type="match status" value="1"/>
</dbReference>
<evidence type="ECO:0000259" key="3">
    <source>
        <dbReference type="Pfam" id="PF01408"/>
    </source>
</evidence>
<dbReference type="Gene3D" id="3.30.360.10">
    <property type="entry name" value="Dihydrodipicolinate Reductase, domain 2"/>
    <property type="match status" value="1"/>
</dbReference>
<dbReference type="Gene3D" id="3.40.50.720">
    <property type="entry name" value="NAD(P)-binding Rossmann-like Domain"/>
    <property type="match status" value="1"/>
</dbReference>
<dbReference type="OrthoDB" id="9783105at2"/>
<accession>A0A369BD27</accession>
<dbReference type="InterPro" id="IPR055170">
    <property type="entry name" value="GFO_IDH_MocA-like_dom"/>
</dbReference>
<dbReference type="AlphaFoldDB" id="A0A369BD27"/>
<evidence type="ECO:0000256" key="2">
    <source>
        <dbReference type="ARBA" id="ARBA00023002"/>
    </source>
</evidence>
<dbReference type="Pfam" id="PF22725">
    <property type="entry name" value="GFO_IDH_MocA_C3"/>
    <property type="match status" value="1"/>
</dbReference>
<comment type="similarity">
    <text evidence="1">Belongs to the Gfo/Idh/MocA family.</text>
</comment>
<dbReference type="EMBL" id="QPJT01000003">
    <property type="protein sequence ID" value="RCX19443.1"/>
    <property type="molecule type" value="Genomic_DNA"/>
</dbReference>
<dbReference type="InterPro" id="IPR051317">
    <property type="entry name" value="Gfo/Idh/MocA_oxidoreduct"/>
</dbReference>
<feature type="domain" description="GFO/IDH/MocA-like oxidoreductase" evidence="4">
    <location>
        <begin position="131"/>
        <end position="254"/>
    </location>
</feature>
<feature type="domain" description="Gfo/Idh/MocA-like oxidoreductase N-terminal" evidence="3">
    <location>
        <begin position="4"/>
        <end position="120"/>
    </location>
</feature>
<proteinExistence type="inferred from homology"/>
<evidence type="ECO:0000313" key="5">
    <source>
        <dbReference type="EMBL" id="RCX19443.1"/>
    </source>
</evidence>
<dbReference type="PANTHER" id="PTHR43708">
    <property type="entry name" value="CONSERVED EXPRESSED OXIDOREDUCTASE (EUROFUNG)"/>
    <property type="match status" value="1"/>
</dbReference>
<dbReference type="GO" id="GO:0000166">
    <property type="term" value="F:nucleotide binding"/>
    <property type="evidence" value="ECO:0007669"/>
    <property type="project" value="InterPro"/>
</dbReference>
<dbReference type="InterPro" id="IPR000683">
    <property type="entry name" value="Gfo/Idh/MocA-like_OxRdtase_N"/>
</dbReference>
<reference evidence="5 6" key="1">
    <citation type="submission" date="2018-07" db="EMBL/GenBank/DDBJ databases">
        <title>Genomic Encyclopedia of Type Strains, Phase IV (KMG-IV): sequencing the most valuable type-strain genomes for metagenomic binning, comparative biology and taxonomic classification.</title>
        <authorList>
            <person name="Goeker M."/>
        </authorList>
    </citation>
    <scope>NUCLEOTIDE SEQUENCE [LARGE SCALE GENOMIC DNA]</scope>
    <source>
        <strain evidence="5 6">DSM 27016</strain>
    </source>
</reference>
<dbReference type="GO" id="GO:0016491">
    <property type="term" value="F:oxidoreductase activity"/>
    <property type="evidence" value="ECO:0007669"/>
    <property type="project" value="UniProtKB-KW"/>
</dbReference>
<evidence type="ECO:0000313" key="6">
    <source>
        <dbReference type="Proteomes" id="UP000253034"/>
    </source>
</evidence>
<comment type="caution">
    <text evidence="5">The sequence shown here is derived from an EMBL/GenBank/DDBJ whole genome shotgun (WGS) entry which is preliminary data.</text>
</comment>
<evidence type="ECO:0000259" key="4">
    <source>
        <dbReference type="Pfam" id="PF22725"/>
    </source>
</evidence>
<dbReference type="SUPFAM" id="SSF55347">
    <property type="entry name" value="Glyceraldehyde-3-phosphate dehydrogenase-like, C-terminal domain"/>
    <property type="match status" value="1"/>
</dbReference>
<organism evidence="5 6">
    <name type="scientific">Anaerobacterium chartisolvens</name>
    <dbReference type="NCBI Taxonomy" id="1297424"/>
    <lineage>
        <taxon>Bacteria</taxon>
        <taxon>Bacillati</taxon>
        <taxon>Bacillota</taxon>
        <taxon>Clostridia</taxon>
        <taxon>Eubacteriales</taxon>
        <taxon>Oscillospiraceae</taxon>
        <taxon>Anaerobacterium</taxon>
    </lineage>
</organism>
<keyword evidence="2" id="KW-0560">Oxidoreductase</keyword>
<protein>
    <submittedName>
        <fullName evidence="5">Putative dehydrogenase</fullName>
    </submittedName>
</protein>
<dbReference type="PANTHER" id="PTHR43708:SF5">
    <property type="entry name" value="CONSERVED EXPRESSED OXIDOREDUCTASE (EUROFUNG)-RELATED"/>
    <property type="match status" value="1"/>
</dbReference>
<dbReference type="RefSeq" id="WP_114296502.1">
    <property type="nucleotide sequence ID" value="NZ_QPJT01000003.1"/>
</dbReference>
<dbReference type="InterPro" id="IPR036291">
    <property type="entry name" value="NAD(P)-bd_dom_sf"/>
</dbReference>
<keyword evidence="6" id="KW-1185">Reference proteome</keyword>
<gene>
    <name evidence="5" type="ORF">DFR58_103189</name>
</gene>
<evidence type="ECO:0000256" key="1">
    <source>
        <dbReference type="ARBA" id="ARBA00010928"/>
    </source>
</evidence>
<dbReference type="Pfam" id="PF01408">
    <property type="entry name" value="GFO_IDH_MocA"/>
    <property type="match status" value="1"/>
</dbReference>